<dbReference type="InterPro" id="IPR023996">
    <property type="entry name" value="TonB-dep_OMP_SusC/RagA"/>
</dbReference>
<accession>A0A841EN44</accession>
<dbReference type="InterPro" id="IPR012910">
    <property type="entry name" value="Plug_dom"/>
</dbReference>
<keyword evidence="6 8" id="KW-0472">Membrane</keyword>
<dbReference type="EMBL" id="JACHKT010000022">
    <property type="protein sequence ID" value="MBB6004326.1"/>
    <property type="molecule type" value="Genomic_DNA"/>
</dbReference>
<dbReference type="Pfam" id="PF13715">
    <property type="entry name" value="CarbopepD_reg_2"/>
    <property type="match status" value="1"/>
</dbReference>
<dbReference type="InterPro" id="IPR000531">
    <property type="entry name" value="Beta-barrel_TonB"/>
</dbReference>
<dbReference type="PROSITE" id="PS52016">
    <property type="entry name" value="TONB_DEPENDENT_REC_3"/>
    <property type="match status" value="1"/>
</dbReference>
<feature type="chain" id="PRO_5032653990" evidence="10">
    <location>
        <begin position="24"/>
        <end position="1088"/>
    </location>
</feature>
<keyword evidence="5 9" id="KW-0798">TonB box</keyword>
<gene>
    <name evidence="13" type="ORF">HNP25_002989</name>
</gene>
<keyword evidence="2 8" id="KW-0813">Transport</keyword>
<evidence type="ECO:0000256" key="8">
    <source>
        <dbReference type="PROSITE-ProRule" id="PRU01360"/>
    </source>
</evidence>
<dbReference type="InterPro" id="IPR018247">
    <property type="entry name" value="EF_Hand_1_Ca_BS"/>
</dbReference>
<feature type="domain" description="TonB-dependent receptor-like beta-barrel" evidence="11">
    <location>
        <begin position="583"/>
        <end position="865"/>
    </location>
</feature>
<sequence>MKIFTKLLIITGVLLLCQHISIAQTSTLHTVRGKIVDLKDSSAVIGVTVAELDRDNRIIKGVSSDVEGNFVIRVSNANNRLSFSSIGYTTQKIDIKGRSSLKIWMEATTSDLDEVVVSARPTDNGLMSVSERNTTIAVAKIDAKMVEDMQGTSIDQMLQGRLAGVDITAASGDPGTGMQIRIRGTSSINSSVEPMIVVDGMPYETSIPSDFNFGTADEMGYASLLNLAPSDIKNIAVLKDAAATAMWGSRAANGVVVINTKRGTVGTPKVTYTFKGSVSKQPNAIPMLSGDQYSMLIPEAFMNRNGTPLNTQTVKEFQYDPNDPYWYNNYGQNVNWVDAITQLGYSQDHAVSITGGGEKAKYYASTGYFNQKGTTIGTGLNRINTRINLDYNVSNRIRFKTDLSFTHSDNARNYVSDLTGNKDLIRSVAYSKMPNMSIFEYNDLGQLTGNYFSPLTNIQGTFSGTYNPVAMVKSAKNNIISERIIPHFQVQYDLVPQEWVATFDIQFDINNNKTNSFLPQVATGQTFTSPAVNVATDGDADGFAVTTKTSLIYTPKIKNTKHELTSLWALNTSDVKSVWQEAYVTNTASSDLTDVTNPARLTTSRLSSGVSQTRNIGILMNVHYGFLDRYIFDVGIRGDGNSRFGPAYRYGLFPSISTKWIISDEPFMKRFDNLIEHLGLRMSYGQSGNAPRKDYLYYGRFNTLGWSYLGSSAVVPQTMQLNNLRWERIIGRNVGINLITRNRKLTIDAEFYKNSTKDLFFENLQIPAFTGFNTVQMNVGTMENSGWEFNLNLNAYKTKDIMVDFNMNIAHNTNVIREISDLYPRQGGIATQNGTYMTYMQVNNPFGSFYGYRYKGVYKDKAATVARGKNGEPIITPDAQSVYMRFNYPQTDYIFQPGDAMYEDINKDGNINYMDLVYLGNSNPAFTGGFGASASYKSFKLTTFFNFRSDYDVVNATRMGTTSMFGFGNQSTEVLSRWRKEGDETMVPRALYLTGYNWLGSSRYVEDASFVRFRTATLSYTFTKKVLKTLNISALRAYGTVENLMTWTNYSGQDPEVQMRGSDPFRVATDNSMTPPAKTVTFGLVATF</sequence>
<dbReference type="InterPro" id="IPR036942">
    <property type="entry name" value="Beta-barrel_TonB_sf"/>
</dbReference>
<dbReference type="AlphaFoldDB" id="A0A841EN44"/>
<dbReference type="InterPro" id="IPR037066">
    <property type="entry name" value="Plug_dom_sf"/>
</dbReference>
<comment type="caution">
    <text evidence="13">The sequence shown here is derived from an EMBL/GenBank/DDBJ whole genome shotgun (WGS) entry which is preliminary data.</text>
</comment>
<evidence type="ECO:0000256" key="3">
    <source>
        <dbReference type="ARBA" id="ARBA00022452"/>
    </source>
</evidence>
<comment type="similarity">
    <text evidence="8 9">Belongs to the TonB-dependent receptor family.</text>
</comment>
<name>A0A841EN44_9BACT</name>
<feature type="domain" description="TonB-dependent receptor plug" evidence="12">
    <location>
        <begin position="131"/>
        <end position="255"/>
    </location>
</feature>
<evidence type="ECO:0000256" key="2">
    <source>
        <dbReference type="ARBA" id="ARBA00022448"/>
    </source>
</evidence>
<keyword evidence="10" id="KW-0732">Signal</keyword>
<dbReference type="InterPro" id="IPR039426">
    <property type="entry name" value="TonB-dep_rcpt-like"/>
</dbReference>
<evidence type="ECO:0000256" key="7">
    <source>
        <dbReference type="ARBA" id="ARBA00023237"/>
    </source>
</evidence>
<keyword evidence="3 8" id="KW-1134">Transmembrane beta strand</keyword>
<evidence type="ECO:0000313" key="13">
    <source>
        <dbReference type="EMBL" id="MBB6004326.1"/>
    </source>
</evidence>
<reference evidence="13 14" key="1">
    <citation type="submission" date="2020-08" db="EMBL/GenBank/DDBJ databases">
        <title>Functional genomics of gut bacteria from endangered species of beetles.</title>
        <authorList>
            <person name="Carlos-Shanley C."/>
        </authorList>
    </citation>
    <scope>NUCLEOTIDE SEQUENCE [LARGE SCALE GENOMIC DNA]</scope>
    <source>
        <strain evidence="13 14">S00070</strain>
    </source>
</reference>
<dbReference type="Gene3D" id="2.40.170.20">
    <property type="entry name" value="TonB-dependent receptor, beta-barrel domain"/>
    <property type="match status" value="1"/>
</dbReference>
<evidence type="ECO:0000256" key="1">
    <source>
        <dbReference type="ARBA" id="ARBA00004571"/>
    </source>
</evidence>
<dbReference type="RefSeq" id="WP_184135260.1">
    <property type="nucleotide sequence ID" value="NZ_JACHKT010000022.1"/>
</dbReference>
<dbReference type="Pfam" id="PF00593">
    <property type="entry name" value="TonB_dep_Rec_b-barrel"/>
    <property type="match status" value="1"/>
</dbReference>
<keyword evidence="14" id="KW-1185">Reference proteome</keyword>
<dbReference type="Proteomes" id="UP000524404">
    <property type="component" value="Unassembled WGS sequence"/>
</dbReference>
<dbReference type="NCBIfam" id="TIGR04057">
    <property type="entry name" value="SusC_RagA_signa"/>
    <property type="match status" value="1"/>
</dbReference>
<proteinExistence type="inferred from homology"/>
<dbReference type="Pfam" id="PF07715">
    <property type="entry name" value="Plug"/>
    <property type="match status" value="1"/>
</dbReference>
<dbReference type="SUPFAM" id="SSF56935">
    <property type="entry name" value="Porins"/>
    <property type="match status" value="1"/>
</dbReference>
<organism evidence="13 14">
    <name type="scientific">Arcicella rosea</name>
    <dbReference type="NCBI Taxonomy" id="502909"/>
    <lineage>
        <taxon>Bacteria</taxon>
        <taxon>Pseudomonadati</taxon>
        <taxon>Bacteroidota</taxon>
        <taxon>Cytophagia</taxon>
        <taxon>Cytophagales</taxon>
        <taxon>Flectobacillaceae</taxon>
        <taxon>Arcicella</taxon>
    </lineage>
</organism>
<evidence type="ECO:0000256" key="5">
    <source>
        <dbReference type="ARBA" id="ARBA00023077"/>
    </source>
</evidence>
<evidence type="ECO:0000256" key="4">
    <source>
        <dbReference type="ARBA" id="ARBA00022692"/>
    </source>
</evidence>
<dbReference type="InterPro" id="IPR008969">
    <property type="entry name" value="CarboxyPept-like_regulatory"/>
</dbReference>
<dbReference type="GO" id="GO:0009279">
    <property type="term" value="C:cell outer membrane"/>
    <property type="evidence" value="ECO:0007669"/>
    <property type="project" value="UniProtKB-SubCell"/>
</dbReference>
<evidence type="ECO:0000259" key="12">
    <source>
        <dbReference type="Pfam" id="PF07715"/>
    </source>
</evidence>
<evidence type="ECO:0000256" key="10">
    <source>
        <dbReference type="SAM" id="SignalP"/>
    </source>
</evidence>
<feature type="signal peptide" evidence="10">
    <location>
        <begin position="1"/>
        <end position="23"/>
    </location>
</feature>
<dbReference type="Gene3D" id="2.170.130.10">
    <property type="entry name" value="TonB-dependent receptor, plug domain"/>
    <property type="match status" value="1"/>
</dbReference>
<dbReference type="InterPro" id="IPR023997">
    <property type="entry name" value="TonB-dep_OMP_SusC/RagA_CS"/>
</dbReference>
<evidence type="ECO:0000256" key="6">
    <source>
        <dbReference type="ARBA" id="ARBA00023136"/>
    </source>
</evidence>
<dbReference type="PROSITE" id="PS00018">
    <property type="entry name" value="EF_HAND_1"/>
    <property type="match status" value="1"/>
</dbReference>
<protein>
    <submittedName>
        <fullName evidence="13">TonB-linked SusC/RagA family outer membrane protein</fullName>
    </submittedName>
</protein>
<comment type="subcellular location">
    <subcellularLocation>
        <location evidence="1 8">Cell outer membrane</location>
        <topology evidence="1 8">Multi-pass membrane protein</topology>
    </subcellularLocation>
</comment>
<evidence type="ECO:0000313" key="14">
    <source>
        <dbReference type="Proteomes" id="UP000524404"/>
    </source>
</evidence>
<keyword evidence="7 8" id="KW-0998">Cell outer membrane</keyword>
<dbReference type="NCBIfam" id="TIGR04056">
    <property type="entry name" value="OMP_RagA_SusC"/>
    <property type="match status" value="1"/>
</dbReference>
<keyword evidence="4 8" id="KW-0812">Transmembrane</keyword>
<evidence type="ECO:0000256" key="9">
    <source>
        <dbReference type="RuleBase" id="RU003357"/>
    </source>
</evidence>
<dbReference type="SUPFAM" id="SSF49464">
    <property type="entry name" value="Carboxypeptidase regulatory domain-like"/>
    <property type="match status" value="1"/>
</dbReference>
<evidence type="ECO:0000259" key="11">
    <source>
        <dbReference type="Pfam" id="PF00593"/>
    </source>
</evidence>